<dbReference type="SMART" id="SM00866">
    <property type="entry name" value="UTRA"/>
    <property type="match status" value="1"/>
</dbReference>
<dbReference type="GO" id="GO:0003677">
    <property type="term" value="F:DNA binding"/>
    <property type="evidence" value="ECO:0007669"/>
    <property type="project" value="UniProtKB-KW"/>
</dbReference>
<dbReference type="Proteomes" id="UP000297948">
    <property type="component" value="Unassembled WGS sequence"/>
</dbReference>
<dbReference type="InterPro" id="IPR011663">
    <property type="entry name" value="UTRA"/>
</dbReference>
<dbReference type="Gene3D" id="3.40.1410.10">
    <property type="entry name" value="Chorismate lyase-like"/>
    <property type="match status" value="1"/>
</dbReference>
<evidence type="ECO:0000256" key="2">
    <source>
        <dbReference type="ARBA" id="ARBA00023125"/>
    </source>
</evidence>
<keyword evidence="6" id="KW-1185">Reference proteome</keyword>
<dbReference type="EMBL" id="SRID01000219">
    <property type="protein sequence ID" value="TGB01563.1"/>
    <property type="molecule type" value="Genomic_DNA"/>
</dbReference>
<dbReference type="InterPro" id="IPR000524">
    <property type="entry name" value="Tscrpt_reg_HTH_GntR"/>
</dbReference>
<dbReference type="AlphaFoldDB" id="A0A4Z0GWA8"/>
<keyword evidence="3" id="KW-0804">Transcription</keyword>
<keyword evidence="1" id="KW-0805">Transcription regulation</keyword>
<dbReference type="PANTHER" id="PTHR44846:SF17">
    <property type="entry name" value="GNTR-FAMILY TRANSCRIPTIONAL REGULATOR"/>
    <property type="match status" value="1"/>
</dbReference>
<dbReference type="SMART" id="SM00345">
    <property type="entry name" value="HTH_GNTR"/>
    <property type="match status" value="1"/>
</dbReference>
<name>A0A4Z0GWA8_9ACTN</name>
<evidence type="ECO:0000313" key="5">
    <source>
        <dbReference type="EMBL" id="TGB01563.1"/>
    </source>
</evidence>
<keyword evidence="2" id="KW-0238">DNA-binding</keyword>
<dbReference type="GO" id="GO:0045892">
    <property type="term" value="P:negative regulation of DNA-templated transcription"/>
    <property type="evidence" value="ECO:0007669"/>
    <property type="project" value="TreeGrafter"/>
</dbReference>
<dbReference type="SUPFAM" id="SSF46785">
    <property type="entry name" value="Winged helix' DNA-binding domain"/>
    <property type="match status" value="1"/>
</dbReference>
<dbReference type="RefSeq" id="WP_135340645.1">
    <property type="nucleotide sequence ID" value="NZ_JBHLTX010000058.1"/>
</dbReference>
<dbReference type="CDD" id="cd07377">
    <property type="entry name" value="WHTH_GntR"/>
    <property type="match status" value="1"/>
</dbReference>
<organism evidence="5 6">
    <name type="scientific">Streptomyces palmae</name>
    <dbReference type="NCBI Taxonomy" id="1701085"/>
    <lineage>
        <taxon>Bacteria</taxon>
        <taxon>Bacillati</taxon>
        <taxon>Actinomycetota</taxon>
        <taxon>Actinomycetes</taxon>
        <taxon>Kitasatosporales</taxon>
        <taxon>Streptomycetaceae</taxon>
        <taxon>Streptomyces</taxon>
    </lineage>
</organism>
<dbReference type="InterPro" id="IPR036388">
    <property type="entry name" value="WH-like_DNA-bd_sf"/>
</dbReference>
<dbReference type="InterPro" id="IPR028978">
    <property type="entry name" value="Chorismate_lyase_/UTRA_dom_sf"/>
</dbReference>
<evidence type="ECO:0000313" key="6">
    <source>
        <dbReference type="Proteomes" id="UP000297948"/>
    </source>
</evidence>
<dbReference type="PANTHER" id="PTHR44846">
    <property type="entry name" value="MANNOSYL-D-GLYCERATE TRANSPORT/METABOLISM SYSTEM REPRESSOR MNGR-RELATED"/>
    <property type="match status" value="1"/>
</dbReference>
<proteinExistence type="predicted"/>
<dbReference type="InterPro" id="IPR050679">
    <property type="entry name" value="Bact_HTH_transcr_reg"/>
</dbReference>
<dbReference type="PROSITE" id="PS50949">
    <property type="entry name" value="HTH_GNTR"/>
    <property type="match status" value="1"/>
</dbReference>
<dbReference type="SUPFAM" id="SSF64288">
    <property type="entry name" value="Chorismate lyase-like"/>
    <property type="match status" value="1"/>
</dbReference>
<dbReference type="Pfam" id="PF07702">
    <property type="entry name" value="UTRA"/>
    <property type="match status" value="1"/>
</dbReference>
<gene>
    <name evidence="5" type="ORF">E4099_21015</name>
</gene>
<evidence type="ECO:0000256" key="3">
    <source>
        <dbReference type="ARBA" id="ARBA00023163"/>
    </source>
</evidence>
<protein>
    <submittedName>
        <fullName evidence="5">GntR family transcriptional regulator</fullName>
    </submittedName>
</protein>
<dbReference type="Pfam" id="PF00392">
    <property type="entry name" value="GntR"/>
    <property type="match status" value="1"/>
</dbReference>
<dbReference type="OrthoDB" id="3214900at2"/>
<dbReference type="InterPro" id="IPR036390">
    <property type="entry name" value="WH_DNA-bd_sf"/>
</dbReference>
<dbReference type="GO" id="GO:0003700">
    <property type="term" value="F:DNA-binding transcription factor activity"/>
    <property type="evidence" value="ECO:0007669"/>
    <property type="project" value="InterPro"/>
</dbReference>
<evidence type="ECO:0000256" key="1">
    <source>
        <dbReference type="ARBA" id="ARBA00023015"/>
    </source>
</evidence>
<accession>A0A4Z0GWA8</accession>
<reference evidence="5 6" key="1">
    <citation type="submission" date="2019-03" db="EMBL/GenBank/DDBJ databases">
        <authorList>
            <person name="Gonzalez-Pimentel J.L."/>
        </authorList>
    </citation>
    <scope>NUCLEOTIDE SEQUENCE [LARGE SCALE GENOMIC DNA]</scope>
    <source>
        <strain evidence="5 6">JCM 31289</strain>
    </source>
</reference>
<feature type="domain" description="HTH gntR-type" evidence="4">
    <location>
        <begin position="1"/>
        <end position="69"/>
    </location>
</feature>
<dbReference type="Gene3D" id="1.10.10.10">
    <property type="entry name" value="Winged helix-like DNA-binding domain superfamily/Winged helix DNA-binding domain"/>
    <property type="match status" value="1"/>
</dbReference>
<comment type="caution">
    <text evidence="5">The sequence shown here is derived from an EMBL/GenBank/DDBJ whole genome shotgun (WGS) entry which is preliminary data.</text>
</comment>
<sequence>MRGYRQLAEHLRQQINRGDYPPGSTLPRIIDLMAVHSLSRQTVREAIGVLADEGLVVTMGKGGTQVRNRLRVRIPLSRYSRVLRPGGTKGPWESACAQQGLDGRMKVVDVSRGQGPEGVAALLDAPEDAELLHRCRHATIGPDDVVQIQRAWYLADLADEVGISGEGKVVGGVFAAFAAAGHPPAKASERVESRMPSPSEAAQLRIGGKVPVIAVERVTRDREGRALEVLRSVAPADRVQLIYDDLPLNT</sequence>
<evidence type="ECO:0000259" key="4">
    <source>
        <dbReference type="PROSITE" id="PS50949"/>
    </source>
</evidence>